<sequence length="240" mass="27073">MTNGTSQGLFVVVAIVIFGIFTLTSYLLFKDNLKPTLANIFTDGLEQADSYLSGVIKEKYLTWRVFDNEINVTGLSEIAYKNGVVRPQFKTIILPETVNGEDLKVLNFNNFNNNGHKGFIGVEKIVGNSSLQGVASLATGEESIKELDLSKTKVESVFQYFTKDSHLKKVTFGKHMKKLSYGIFQGKYLEEITFTNTTEFEDINSRAFYGMNTNITLNAPKELEGQLKPYENKLKVVHYY</sequence>
<organism evidence="2 3">
    <name type="scientific">Enterococcus faecalis ATCC 6055</name>
    <dbReference type="NCBI Taxonomy" id="1169311"/>
    <lineage>
        <taxon>Bacteria</taxon>
        <taxon>Bacillati</taxon>
        <taxon>Bacillota</taxon>
        <taxon>Bacilli</taxon>
        <taxon>Lactobacillales</taxon>
        <taxon>Enterococcaceae</taxon>
        <taxon>Enterococcus</taxon>
    </lineage>
</organism>
<protein>
    <submittedName>
        <fullName evidence="2">Uncharacterized protein</fullName>
    </submittedName>
</protein>
<comment type="caution">
    <text evidence="2">The sequence shown here is derived from an EMBL/GenBank/DDBJ whole genome shotgun (WGS) entry which is preliminary data.</text>
</comment>
<dbReference type="EMBL" id="ASDZ01000012">
    <property type="protein sequence ID" value="EOK14672.1"/>
    <property type="molecule type" value="Genomic_DNA"/>
</dbReference>
<name>R3I9Z3_ENTFL</name>
<proteinExistence type="predicted"/>
<dbReference type="Proteomes" id="UP000013638">
    <property type="component" value="Unassembled WGS sequence"/>
</dbReference>
<dbReference type="Gene3D" id="3.80.10.10">
    <property type="entry name" value="Ribonuclease Inhibitor"/>
    <property type="match status" value="1"/>
</dbReference>
<feature type="transmembrane region" description="Helical" evidence="1">
    <location>
        <begin position="6"/>
        <end position="29"/>
    </location>
</feature>
<evidence type="ECO:0000313" key="3">
    <source>
        <dbReference type="Proteomes" id="UP000013638"/>
    </source>
</evidence>
<keyword evidence="1" id="KW-0472">Membrane</keyword>
<dbReference type="HOGENOM" id="CLU_1155036_0_0_9"/>
<keyword evidence="1" id="KW-0812">Transmembrane</keyword>
<dbReference type="AlphaFoldDB" id="R3I9Z3"/>
<keyword evidence="1" id="KW-1133">Transmembrane helix</keyword>
<evidence type="ECO:0000313" key="2">
    <source>
        <dbReference type="EMBL" id="EOK14672.1"/>
    </source>
</evidence>
<dbReference type="PATRIC" id="fig|1169311.3.peg.818"/>
<dbReference type="RefSeq" id="WP_010828648.1">
    <property type="nucleotide sequence ID" value="NZ_KB944851.1"/>
</dbReference>
<dbReference type="InterPro" id="IPR032675">
    <property type="entry name" value="LRR_dom_sf"/>
</dbReference>
<accession>R3I9Z3</accession>
<reference evidence="2 3" key="1">
    <citation type="submission" date="2013-02" db="EMBL/GenBank/DDBJ databases">
        <title>The Genome Sequence of Enterococcus faecalis ATCC_6055.</title>
        <authorList>
            <consortium name="The Broad Institute Genome Sequencing Platform"/>
            <consortium name="The Broad Institute Genome Sequencing Center for Infectious Disease"/>
            <person name="Earl A.M."/>
            <person name="Gilmore M.S."/>
            <person name="Lebreton F."/>
            <person name="Walker B."/>
            <person name="Young S.K."/>
            <person name="Zeng Q."/>
            <person name="Gargeya S."/>
            <person name="Fitzgerald M."/>
            <person name="Haas B."/>
            <person name="Abouelleil A."/>
            <person name="Alvarado L."/>
            <person name="Arachchi H.M."/>
            <person name="Berlin A.M."/>
            <person name="Chapman S.B."/>
            <person name="Dewar J."/>
            <person name="Goldberg J."/>
            <person name="Griggs A."/>
            <person name="Gujja S."/>
            <person name="Hansen M."/>
            <person name="Howarth C."/>
            <person name="Imamovic A."/>
            <person name="Larimer J."/>
            <person name="McCowan C."/>
            <person name="Murphy C."/>
            <person name="Neiman D."/>
            <person name="Pearson M."/>
            <person name="Priest M."/>
            <person name="Roberts A."/>
            <person name="Saif S."/>
            <person name="Shea T."/>
            <person name="Sisk P."/>
            <person name="Sykes S."/>
            <person name="Wortman J."/>
            <person name="Nusbaum C."/>
            <person name="Birren B."/>
        </authorList>
    </citation>
    <scope>NUCLEOTIDE SEQUENCE [LARGE SCALE GENOMIC DNA]</scope>
    <source>
        <strain evidence="2 3">ATCC 6055</strain>
    </source>
</reference>
<evidence type="ECO:0000256" key="1">
    <source>
        <dbReference type="SAM" id="Phobius"/>
    </source>
</evidence>
<gene>
    <name evidence="2" type="ORF">WOU_00829</name>
</gene>